<dbReference type="InterPro" id="IPR002035">
    <property type="entry name" value="VWF_A"/>
</dbReference>
<evidence type="ECO:0000259" key="2">
    <source>
        <dbReference type="PROSITE" id="PS50234"/>
    </source>
</evidence>
<dbReference type="SUPFAM" id="SSF53300">
    <property type="entry name" value="vWA-like"/>
    <property type="match status" value="1"/>
</dbReference>
<dbReference type="KEGG" id="thb:N186_08355"/>
<dbReference type="AlphaFoldDB" id="S5ZXE2"/>
<dbReference type="PROSITE" id="PS50234">
    <property type="entry name" value="VWFA"/>
    <property type="match status" value="1"/>
</dbReference>
<dbReference type="Proteomes" id="UP000015543">
    <property type="component" value="Chromosome"/>
</dbReference>
<dbReference type="HOGENOM" id="CLU_867726_0_0_2"/>
<dbReference type="OrthoDB" id="3296at2157"/>
<dbReference type="SMART" id="SM00327">
    <property type="entry name" value="VWA"/>
    <property type="match status" value="1"/>
</dbReference>
<feature type="transmembrane region" description="Helical" evidence="1">
    <location>
        <begin position="54"/>
        <end position="74"/>
    </location>
</feature>
<reference evidence="3 4" key="1">
    <citation type="journal article" date="2013" name="Genome Announc.">
        <title>Complete Genomic Sequence of 'Thermofilum adornatus' Strain 1910bT, a Hyperthermophilic Anaerobic Organotrophic Crenarchaeon.</title>
        <authorList>
            <person name="Dominova I.N."/>
            <person name="Kublanov I.V."/>
            <person name="Podosokorskaya O.A."/>
            <person name="Derbikova K.S."/>
            <person name="Patrushev M.V."/>
            <person name="Toshchakov S.V."/>
        </authorList>
    </citation>
    <scope>NUCLEOTIDE SEQUENCE [LARGE SCALE GENOMIC DNA]</scope>
    <source>
        <strain evidence="4">1910b</strain>
    </source>
</reference>
<dbReference type="InterPro" id="IPR036465">
    <property type="entry name" value="vWFA_dom_sf"/>
</dbReference>
<keyword evidence="1" id="KW-1133">Transmembrane helix</keyword>
<feature type="transmembrane region" description="Helical" evidence="1">
    <location>
        <begin position="16"/>
        <end position="33"/>
    </location>
</feature>
<protein>
    <recommendedName>
        <fullName evidence="2">VWFA domain-containing protein</fullName>
    </recommendedName>
</protein>
<feature type="domain" description="VWFA" evidence="2">
    <location>
        <begin position="100"/>
        <end position="278"/>
    </location>
</feature>
<keyword evidence="1" id="KW-0472">Membrane</keyword>
<sequence>MFPQALTTSIGFEEPQMLLLIPASTIVLLFLYVRGRKKSQTLARRLGKAGGSRWPLLFVFAKFATAVLICVAAAQPYVLTYTYVTVTPENVLYINATSTRLVLFLDISASMGNTDTYPSRISNAVELVEKIIVTATSRGDYVDVYVFSDKVEPLCISLNSSTVDACMAKIRGINLKKYSAIGDAFIYGYMYARASRMPAAILVITDGAYNYGSSPLEALQSIKSSRVPVALILVGNDPRATDLEQYCRENGIPTYRVSMGSGEEEALRYVSERLYSELKFEALAVSGQTKFQVPVKDYTVQLYLLALLVPIFILSLAEGL</sequence>
<dbReference type="RefSeq" id="WP_020963316.1">
    <property type="nucleotide sequence ID" value="NC_022093.1"/>
</dbReference>
<evidence type="ECO:0000313" key="4">
    <source>
        <dbReference type="Proteomes" id="UP000015543"/>
    </source>
</evidence>
<evidence type="ECO:0000256" key="1">
    <source>
        <dbReference type="SAM" id="Phobius"/>
    </source>
</evidence>
<dbReference type="eggNOG" id="arCOG02900">
    <property type="taxonomic scope" value="Archaea"/>
</dbReference>
<organism evidence="3 4">
    <name type="scientific">Thermofilum adornatum</name>
    <dbReference type="NCBI Taxonomy" id="1365176"/>
    <lineage>
        <taxon>Archaea</taxon>
        <taxon>Thermoproteota</taxon>
        <taxon>Thermoprotei</taxon>
        <taxon>Thermofilales</taxon>
        <taxon>Thermofilaceae</taxon>
        <taxon>Thermofilum</taxon>
    </lineage>
</organism>
<dbReference type="Gene3D" id="3.40.50.410">
    <property type="entry name" value="von Willebrand factor, type A domain"/>
    <property type="match status" value="1"/>
</dbReference>
<keyword evidence="4" id="KW-1185">Reference proteome</keyword>
<proteinExistence type="predicted"/>
<dbReference type="GeneID" id="16574315"/>
<evidence type="ECO:0000313" key="3">
    <source>
        <dbReference type="EMBL" id="AGT36009.1"/>
    </source>
</evidence>
<name>S5ZXE2_9CREN</name>
<accession>S5ZXE2</accession>
<dbReference type="Pfam" id="PF00092">
    <property type="entry name" value="VWA"/>
    <property type="match status" value="1"/>
</dbReference>
<gene>
    <name evidence="3" type="ORF">N186_08355</name>
</gene>
<dbReference type="PATRIC" id="fig|1365176.7.peg.1652"/>
<dbReference type="CDD" id="cd00198">
    <property type="entry name" value="vWFA"/>
    <property type="match status" value="1"/>
</dbReference>
<keyword evidence="1" id="KW-0812">Transmembrane</keyword>
<dbReference type="EMBL" id="CP006646">
    <property type="protein sequence ID" value="AGT36009.1"/>
    <property type="molecule type" value="Genomic_DNA"/>
</dbReference>